<sequence>MADTRADRVLCYICNKNAVKQRQFCLKCGACAHTSCAYNSKKKCCDIVPSAVISPGALDGNMVSLPGKENETTLSQKRRETDGEDSDSDNESTASLIEKSVSFENSILKELNRELRQQVKTLKEDVLQSKQPTNNGNTDDQNDTEDQTTYIIRNIYTSLHDNFKILFTELNHMRNKINNIEKKISQKNVDTETANSINSGCRCWKNDPASINGIEIPNSRKITSVVKEATPKKSGSKTIQKEQILSTDSSDIKSEEFTLITYKKPKQTTKSRAFPQPSAENRNKVKSNTQTSASVTVNNKTTNQNQSAPQKTL</sequence>
<feature type="region of interest" description="Disordered" evidence="1">
    <location>
        <begin position="58"/>
        <end position="94"/>
    </location>
</feature>
<evidence type="ECO:0000313" key="3">
    <source>
        <dbReference type="Proteomes" id="UP001168821"/>
    </source>
</evidence>
<protein>
    <submittedName>
        <fullName evidence="2">Uncharacterized protein</fullName>
    </submittedName>
</protein>
<gene>
    <name evidence="2" type="ORF">Zmor_015023</name>
</gene>
<accession>A0AA38IKL4</accession>
<feature type="compositionally biased region" description="Low complexity" evidence="1">
    <location>
        <begin position="295"/>
        <end position="306"/>
    </location>
</feature>
<feature type="region of interest" description="Disordered" evidence="1">
    <location>
        <begin position="123"/>
        <end position="145"/>
    </location>
</feature>
<dbReference type="AlphaFoldDB" id="A0AA38IKL4"/>
<name>A0AA38IKL4_9CUCU</name>
<proteinExistence type="predicted"/>
<evidence type="ECO:0000256" key="1">
    <source>
        <dbReference type="SAM" id="MobiDB-lite"/>
    </source>
</evidence>
<feature type="region of interest" description="Disordered" evidence="1">
    <location>
        <begin position="263"/>
        <end position="313"/>
    </location>
</feature>
<evidence type="ECO:0000313" key="2">
    <source>
        <dbReference type="EMBL" id="KAJ3655916.1"/>
    </source>
</evidence>
<reference evidence="2" key="1">
    <citation type="journal article" date="2023" name="G3 (Bethesda)">
        <title>Whole genome assemblies of Zophobas morio and Tenebrio molitor.</title>
        <authorList>
            <person name="Kaur S."/>
            <person name="Stinson S.A."/>
            <person name="diCenzo G.C."/>
        </authorList>
    </citation>
    <scope>NUCLEOTIDE SEQUENCE</scope>
    <source>
        <strain evidence="2">QUZm001</strain>
    </source>
</reference>
<feature type="compositionally biased region" description="Polar residues" evidence="1">
    <location>
        <begin position="236"/>
        <end position="247"/>
    </location>
</feature>
<comment type="caution">
    <text evidence="2">The sequence shown here is derived from an EMBL/GenBank/DDBJ whole genome shotgun (WGS) entry which is preliminary data.</text>
</comment>
<dbReference type="Proteomes" id="UP001168821">
    <property type="component" value="Unassembled WGS sequence"/>
</dbReference>
<dbReference type="EMBL" id="JALNTZ010000004">
    <property type="protein sequence ID" value="KAJ3655916.1"/>
    <property type="molecule type" value="Genomic_DNA"/>
</dbReference>
<keyword evidence="3" id="KW-1185">Reference proteome</keyword>
<feature type="region of interest" description="Disordered" evidence="1">
    <location>
        <begin position="228"/>
        <end position="247"/>
    </location>
</feature>
<dbReference type="CDD" id="cd00029">
    <property type="entry name" value="C1"/>
    <property type="match status" value="1"/>
</dbReference>
<organism evidence="2 3">
    <name type="scientific">Zophobas morio</name>
    <dbReference type="NCBI Taxonomy" id="2755281"/>
    <lineage>
        <taxon>Eukaryota</taxon>
        <taxon>Metazoa</taxon>
        <taxon>Ecdysozoa</taxon>
        <taxon>Arthropoda</taxon>
        <taxon>Hexapoda</taxon>
        <taxon>Insecta</taxon>
        <taxon>Pterygota</taxon>
        <taxon>Neoptera</taxon>
        <taxon>Endopterygota</taxon>
        <taxon>Coleoptera</taxon>
        <taxon>Polyphaga</taxon>
        <taxon>Cucujiformia</taxon>
        <taxon>Tenebrionidae</taxon>
        <taxon>Zophobas</taxon>
    </lineage>
</organism>